<dbReference type="Pfam" id="PF06992">
    <property type="entry name" value="Phage_lambda_P"/>
    <property type="match status" value="1"/>
</dbReference>
<organism evidence="2 3">
    <name type="scientific">Biformimicrobium ophioploci</name>
    <dbReference type="NCBI Taxonomy" id="3036711"/>
    <lineage>
        <taxon>Bacteria</taxon>
        <taxon>Pseudomonadati</taxon>
        <taxon>Pseudomonadota</taxon>
        <taxon>Gammaproteobacteria</taxon>
        <taxon>Cellvibrionales</taxon>
        <taxon>Microbulbiferaceae</taxon>
        <taxon>Biformimicrobium</taxon>
    </lineage>
</organism>
<evidence type="ECO:0000313" key="3">
    <source>
        <dbReference type="Proteomes" id="UP001224392"/>
    </source>
</evidence>
<name>A0ABQ6M167_9GAMM</name>
<evidence type="ECO:0000256" key="1">
    <source>
        <dbReference type="SAM" id="MobiDB-lite"/>
    </source>
</evidence>
<evidence type="ECO:0008006" key="4">
    <source>
        <dbReference type="Google" id="ProtNLM"/>
    </source>
</evidence>
<accession>A0ABQ6M167</accession>
<gene>
    <name evidence="2" type="ORF">MNKW57_23310</name>
</gene>
<feature type="region of interest" description="Disordered" evidence="1">
    <location>
        <begin position="1"/>
        <end position="21"/>
    </location>
</feature>
<reference evidence="2 3" key="1">
    <citation type="submission" date="2023-04" db="EMBL/GenBank/DDBJ databases">
        <title>Marinobulbifer ophiurae gen. nov., sp. Nov., isolate from tissue of brittle star Ophioplocus japonicus.</title>
        <authorList>
            <person name="Kawano K."/>
            <person name="Sawayama S."/>
            <person name="Nakagawa S."/>
        </authorList>
    </citation>
    <scope>NUCLEOTIDE SEQUENCE [LARGE SCALE GENOMIC DNA]</scope>
    <source>
        <strain evidence="2 3">NKW57</strain>
    </source>
</reference>
<keyword evidence="3" id="KW-1185">Reference proteome</keyword>
<evidence type="ECO:0000313" key="2">
    <source>
        <dbReference type="EMBL" id="GMG88010.1"/>
    </source>
</evidence>
<comment type="caution">
    <text evidence="2">The sequence shown here is derived from an EMBL/GenBank/DDBJ whole genome shotgun (WGS) entry which is preliminary data.</text>
</comment>
<dbReference type="Proteomes" id="UP001224392">
    <property type="component" value="Unassembled WGS sequence"/>
</dbReference>
<dbReference type="InterPro" id="IPR009731">
    <property type="entry name" value="P-like"/>
</dbReference>
<dbReference type="EMBL" id="BSYJ01000004">
    <property type="protein sequence ID" value="GMG88010.1"/>
    <property type="molecule type" value="Genomic_DNA"/>
</dbReference>
<sequence length="207" mass="22951">MAKALDPVASTRTSQTQAGPDAERGALIEAINEAFAVFRVNYHNQYYKAYPDKQALVTAKKLWLSNLQMFSAQVIQQAAQRAIRECEFLPTIHKMLELCAGASNLPDARAAYMEACNAPSPKSAFDWSHAAVYHAGKASNWFFLAGNPEKVAFPVFAAHYEKLCQRVLNGEELPVPELPKLEEKTGEALTREENAKRLAALRADLEI</sequence>
<protein>
    <recommendedName>
        <fullName evidence="4">Replicative helicase inhibitor G39P N-terminal domain-containing protein</fullName>
    </recommendedName>
</protein>
<dbReference type="RefSeq" id="WP_285764618.1">
    <property type="nucleotide sequence ID" value="NZ_BSYJ01000004.1"/>
</dbReference>
<proteinExistence type="predicted"/>